<dbReference type="RefSeq" id="WP_202920207.1">
    <property type="nucleotide sequence ID" value="NZ_CP036273.1"/>
</dbReference>
<accession>A0A517XW08</accession>
<protein>
    <submittedName>
        <fullName evidence="2">CotH protein</fullName>
    </submittedName>
</protein>
<organism evidence="2 3">
    <name type="scientific">Urbifossiella limnaea</name>
    <dbReference type="NCBI Taxonomy" id="2528023"/>
    <lineage>
        <taxon>Bacteria</taxon>
        <taxon>Pseudomonadati</taxon>
        <taxon>Planctomycetota</taxon>
        <taxon>Planctomycetia</taxon>
        <taxon>Gemmatales</taxon>
        <taxon>Gemmataceae</taxon>
        <taxon>Urbifossiella</taxon>
    </lineage>
</organism>
<dbReference type="KEGG" id="uli:ETAA1_36710"/>
<feature type="signal peptide" evidence="1">
    <location>
        <begin position="1"/>
        <end position="18"/>
    </location>
</feature>
<evidence type="ECO:0000313" key="3">
    <source>
        <dbReference type="Proteomes" id="UP000319576"/>
    </source>
</evidence>
<dbReference type="Pfam" id="PF08757">
    <property type="entry name" value="CotH"/>
    <property type="match status" value="1"/>
</dbReference>
<reference evidence="2 3" key="1">
    <citation type="submission" date="2019-02" db="EMBL/GenBank/DDBJ databases">
        <title>Deep-cultivation of Planctomycetes and their phenomic and genomic characterization uncovers novel biology.</title>
        <authorList>
            <person name="Wiegand S."/>
            <person name="Jogler M."/>
            <person name="Boedeker C."/>
            <person name="Pinto D."/>
            <person name="Vollmers J."/>
            <person name="Rivas-Marin E."/>
            <person name="Kohn T."/>
            <person name="Peeters S.H."/>
            <person name="Heuer A."/>
            <person name="Rast P."/>
            <person name="Oberbeckmann S."/>
            <person name="Bunk B."/>
            <person name="Jeske O."/>
            <person name="Meyerdierks A."/>
            <person name="Storesund J.E."/>
            <person name="Kallscheuer N."/>
            <person name="Luecker S."/>
            <person name="Lage O.M."/>
            <person name="Pohl T."/>
            <person name="Merkel B.J."/>
            <person name="Hornburger P."/>
            <person name="Mueller R.-W."/>
            <person name="Bruemmer F."/>
            <person name="Labrenz M."/>
            <person name="Spormann A.M."/>
            <person name="Op den Camp H."/>
            <person name="Overmann J."/>
            <person name="Amann R."/>
            <person name="Jetten M.S.M."/>
            <person name="Mascher T."/>
            <person name="Medema M.H."/>
            <person name="Devos D.P."/>
            <person name="Kaster A.-K."/>
            <person name="Ovreas L."/>
            <person name="Rohde M."/>
            <person name="Galperin M.Y."/>
            <person name="Jogler C."/>
        </authorList>
    </citation>
    <scope>NUCLEOTIDE SEQUENCE [LARGE SCALE GENOMIC DNA]</scope>
    <source>
        <strain evidence="2 3">ETA_A1</strain>
    </source>
</reference>
<name>A0A517XW08_9BACT</name>
<dbReference type="InterPro" id="IPR014867">
    <property type="entry name" value="Spore_coat_CotH_CotH2/3/7"/>
</dbReference>
<evidence type="ECO:0000313" key="2">
    <source>
        <dbReference type="EMBL" id="QDU21698.1"/>
    </source>
</evidence>
<gene>
    <name evidence="2" type="ORF">ETAA1_36710</name>
</gene>
<keyword evidence="3" id="KW-1185">Reference proteome</keyword>
<keyword evidence="1" id="KW-0732">Signal</keyword>
<dbReference type="NCBIfam" id="NF041940">
    <property type="entry name" value="choice_anch_X"/>
    <property type="match status" value="1"/>
</dbReference>
<dbReference type="AlphaFoldDB" id="A0A517XW08"/>
<feature type="chain" id="PRO_5022243228" evidence="1">
    <location>
        <begin position="19"/>
        <end position="678"/>
    </location>
</feature>
<dbReference type="EMBL" id="CP036273">
    <property type="protein sequence ID" value="QDU21698.1"/>
    <property type="molecule type" value="Genomic_DNA"/>
</dbReference>
<proteinExistence type="predicted"/>
<evidence type="ECO:0000256" key="1">
    <source>
        <dbReference type="SAM" id="SignalP"/>
    </source>
</evidence>
<dbReference type="Proteomes" id="UP000319576">
    <property type="component" value="Chromosome"/>
</dbReference>
<sequence precursor="true">MRRLALLVVVLAPSTAPAATHSPAQPKPGEPVLVTARLAPGTAKAVLRLQAVAPGKYVRKTDPAYEKDWVDLPMRDDGTDGDAKAGDGEFSVRVPASFQQHRWLVRYRVVATDRAGAKTQLPATDDACPNFAWWCDAGPAAWTGTRDPGKTPPLTFPADFLGTLQPLHLLARAEDVARSQWDGSAHQQPQLGTIVYRGVVYDHVQYRSRGQGSAHIAGKNKWGLKFNPGRLLPFADHAGVPFPAPVGSLDLNPGGSTPYLPVLRGIAGLDEVLSMRAYRLAGVPSPPATWVQWRVVDRAEEVKAGDQYTGDLWGVYVALGNMNPALLADRRLPDGLTVSTQSGIKHTPKGMADADKTWEAFRAGMRANPAEAWWRANLDLPAYYSFHALNRLLGNVDLRPDGNHGYYRRPDGRWAPIPWDNDMMFVPRHHQPGHVDAVGCLRHPRIAVEYRNRGREILDLFAADAGDRGGQVGQLAADLAAALTPAGHAVDWPRLDEAVWNRHPRMNQKGSYYVNPAAAEHFGGRWTRTLATNDFAGFRRYVVEFCTDSRPAKTYAPNDGDQRGYGWGYLAHEAKDDRIPGTPAVARVEGGPQRFRASAFASPAGAGAAALEWRVGRVGKRGWYELAEHWRADAATGADIDIPADVFKEPGEYRVRARWRDQTGRCGHWSPPAAVVVR</sequence>